<sequence length="55" mass="6391">VMVAPSNWLSEDKKQCYWPPFKSKEKYLKAVMTCLEPSTGGKPWEKLAVLFHAEY</sequence>
<proteinExistence type="predicted"/>
<name>A0ABD0P0F1_CIRMR</name>
<dbReference type="AlphaFoldDB" id="A0ABD0P0F1"/>
<evidence type="ECO:0000313" key="2">
    <source>
        <dbReference type="Proteomes" id="UP001529510"/>
    </source>
</evidence>
<accession>A0ABD0P0F1</accession>
<dbReference type="EMBL" id="JAMKFB020000019">
    <property type="protein sequence ID" value="KAL0166741.1"/>
    <property type="molecule type" value="Genomic_DNA"/>
</dbReference>
<feature type="non-terminal residue" evidence="1">
    <location>
        <position position="55"/>
    </location>
</feature>
<gene>
    <name evidence="1" type="ORF">M9458_038585</name>
</gene>
<feature type="non-terminal residue" evidence="1">
    <location>
        <position position="1"/>
    </location>
</feature>
<protein>
    <submittedName>
        <fullName evidence="1">Uncharacterized protein</fullName>
    </submittedName>
</protein>
<evidence type="ECO:0000313" key="1">
    <source>
        <dbReference type="EMBL" id="KAL0166741.1"/>
    </source>
</evidence>
<comment type="caution">
    <text evidence="1">The sequence shown here is derived from an EMBL/GenBank/DDBJ whole genome shotgun (WGS) entry which is preliminary data.</text>
</comment>
<organism evidence="1 2">
    <name type="scientific">Cirrhinus mrigala</name>
    <name type="common">Mrigala</name>
    <dbReference type="NCBI Taxonomy" id="683832"/>
    <lineage>
        <taxon>Eukaryota</taxon>
        <taxon>Metazoa</taxon>
        <taxon>Chordata</taxon>
        <taxon>Craniata</taxon>
        <taxon>Vertebrata</taxon>
        <taxon>Euteleostomi</taxon>
        <taxon>Actinopterygii</taxon>
        <taxon>Neopterygii</taxon>
        <taxon>Teleostei</taxon>
        <taxon>Ostariophysi</taxon>
        <taxon>Cypriniformes</taxon>
        <taxon>Cyprinidae</taxon>
        <taxon>Labeoninae</taxon>
        <taxon>Labeonini</taxon>
        <taxon>Cirrhinus</taxon>
    </lineage>
</organism>
<keyword evidence="2" id="KW-1185">Reference proteome</keyword>
<dbReference type="Proteomes" id="UP001529510">
    <property type="component" value="Unassembled WGS sequence"/>
</dbReference>
<reference evidence="1 2" key="1">
    <citation type="submission" date="2024-05" db="EMBL/GenBank/DDBJ databases">
        <title>Genome sequencing and assembly of Indian major carp, Cirrhinus mrigala (Hamilton, 1822).</title>
        <authorList>
            <person name="Mohindra V."/>
            <person name="Chowdhury L.M."/>
            <person name="Lal K."/>
            <person name="Jena J.K."/>
        </authorList>
    </citation>
    <scope>NUCLEOTIDE SEQUENCE [LARGE SCALE GENOMIC DNA]</scope>
    <source>
        <strain evidence="1">CM1030</strain>
        <tissue evidence="1">Blood</tissue>
    </source>
</reference>